<sequence>MNHCLGIRLLNRLNKVEEYPTFPIICSCSISCIWHYQGQTFLMIPTIVSGLILMRRRRMMEVFPTHLRKLWKEWELIGAALFSLTLQIVLILSGNCRKYCRATWVRFVAWFAYMLADSVATIALGILSNDLGQIYDDGGHINGANELKAFWAPFFLLHLGGPETITAYSLEDNELYLRHLFGLIVQTTATLYILLLAWTSSNLSYLSIVMILVGSIKYGERTLALWKASKNKIRDSILPAPDSDLRYTKLMEKYAIKAAEGYFVEIIEMKESKANLDVAVPENEHDLVKADALFQTFKSLFADLIISYHDRDRSQGLFECMSPKSAFHVIEIELGFMYDLLYTKAPVIYSPWGFVRRFITFFLTCLVFTFFILDDKFRRNRTDFVVTLLLLVVAVWLEIYAALVVLVSDETRIWLIKRWKKTCTAQSSNGCFEKWFKWLKVKRWSKSMAQYSLLQLSLQEKYSISIIEEFRYKNYEKFTEEYRKLIFDHVKEKFDKFNELEKRIKQEARSTSTLDAAIREMCSQRGKDIIEKYQKMKREVVLEWSVLEWSVSVEFDQSILIWHMATEICYYTSEDLSGYVKSTRDFSLHMSRYMCYLLVIRPSLLSDRIEIMRIRHTRAEAMEFFKGQRPTTSDDGIARQDWAATLLKLLRKKCSSVVDVEERRKTACKSLLLDVKTDVPHGKVKGDRSKSVLFDACRLARTLGTISGPDQAFKWNLIKDMWLELLAYAAFHSRDSQHGQQLRRGGELLTHVWLLMAHFGLTEQCQISPSHARARLFTE</sequence>
<dbReference type="Pfam" id="PF04578">
    <property type="entry name" value="DUF594"/>
    <property type="match status" value="1"/>
</dbReference>
<name>A0AAV5K646_9ROSI</name>
<comment type="caution">
    <text evidence="3">The sequence shown here is derived from an EMBL/GenBank/DDBJ whole genome shotgun (WGS) entry which is preliminary data.</text>
</comment>
<dbReference type="EMBL" id="BPVZ01000054">
    <property type="protein sequence ID" value="GKV20251.1"/>
    <property type="molecule type" value="Genomic_DNA"/>
</dbReference>
<protein>
    <recommendedName>
        <fullName evidence="2">DUF4220 domain-containing protein</fullName>
    </recommendedName>
</protein>
<evidence type="ECO:0000313" key="4">
    <source>
        <dbReference type="Proteomes" id="UP001054252"/>
    </source>
</evidence>
<feature type="domain" description="DUF4220" evidence="2">
    <location>
        <begin position="110"/>
        <end position="455"/>
    </location>
</feature>
<evidence type="ECO:0000256" key="1">
    <source>
        <dbReference type="SAM" id="Phobius"/>
    </source>
</evidence>
<dbReference type="Proteomes" id="UP001054252">
    <property type="component" value="Unassembled WGS sequence"/>
</dbReference>
<keyword evidence="1" id="KW-1133">Transmembrane helix</keyword>
<evidence type="ECO:0000259" key="2">
    <source>
        <dbReference type="Pfam" id="PF13968"/>
    </source>
</evidence>
<accession>A0AAV5K646</accession>
<feature type="transmembrane region" description="Helical" evidence="1">
    <location>
        <begin position="74"/>
        <end position="92"/>
    </location>
</feature>
<dbReference type="InterPro" id="IPR025315">
    <property type="entry name" value="DUF4220"/>
</dbReference>
<keyword evidence="1" id="KW-0472">Membrane</keyword>
<keyword evidence="1" id="KW-0812">Transmembrane</keyword>
<dbReference type="AlphaFoldDB" id="A0AAV5K646"/>
<feature type="transmembrane region" description="Helical" evidence="1">
    <location>
        <begin position="104"/>
        <end position="127"/>
    </location>
</feature>
<dbReference type="InterPro" id="IPR007658">
    <property type="entry name" value="DUF594"/>
</dbReference>
<keyword evidence="4" id="KW-1185">Reference proteome</keyword>
<feature type="transmembrane region" description="Helical" evidence="1">
    <location>
        <begin position="385"/>
        <end position="408"/>
    </location>
</feature>
<feature type="transmembrane region" description="Helical" evidence="1">
    <location>
        <begin position="354"/>
        <end position="373"/>
    </location>
</feature>
<dbReference type="Pfam" id="PF13968">
    <property type="entry name" value="DUF4220"/>
    <property type="match status" value="1"/>
</dbReference>
<organism evidence="3 4">
    <name type="scientific">Rubroshorea leprosula</name>
    <dbReference type="NCBI Taxonomy" id="152421"/>
    <lineage>
        <taxon>Eukaryota</taxon>
        <taxon>Viridiplantae</taxon>
        <taxon>Streptophyta</taxon>
        <taxon>Embryophyta</taxon>
        <taxon>Tracheophyta</taxon>
        <taxon>Spermatophyta</taxon>
        <taxon>Magnoliopsida</taxon>
        <taxon>eudicotyledons</taxon>
        <taxon>Gunneridae</taxon>
        <taxon>Pentapetalae</taxon>
        <taxon>rosids</taxon>
        <taxon>malvids</taxon>
        <taxon>Malvales</taxon>
        <taxon>Dipterocarpaceae</taxon>
        <taxon>Rubroshorea</taxon>
    </lineage>
</organism>
<feature type="transmembrane region" description="Helical" evidence="1">
    <location>
        <begin position="33"/>
        <end position="53"/>
    </location>
</feature>
<proteinExistence type="predicted"/>
<evidence type="ECO:0000313" key="3">
    <source>
        <dbReference type="EMBL" id="GKV20251.1"/>
    </source>
</evidence>
<gene>
    <name evidence="3" type="ORF">SLEP1_g30407</name>
</gene>
<reference evidence="3 4" key="1">
    <citation type="journal article" date="2021" name="Commun. Biol.">
        <title>The genome of Shorea leprosula (Dipterocarpaceae) highlights the ecological relevance of drought in aseasonal tropical rainforests.</title>
        <authorList>
            <person name="Ng K.K.S."/>
            <person name="Kobayashi M.J."/>
            <person name="Fawcett J.A."/>
            <person name="Hatakeyama M."/>
            <person name="Paape T."/>
            <person name="Ng C.H."/>
            <person name="Ang C.C."/>
            <person name="Tnah L.H."/>
            <person name="Lee C.T."/>
            <person name="Nishiyama T."/>
            <person name="Sese J."/>
            <person name="O'Brien M.J."/>
            <person name="Copetti D."/>
            <person name="Mohd Noor M.I."/>
            <person name="Ong R.C."/>
            <person name="Putra M."/>
            <person name="Sireger I.Z."/>
            <person name="Indrioko S."/>
            <person name="Kosugi Y."/>
            <person name="Izuno A."/>
            <person name="Isagi Y."/>
            <person name="Lee S.L."/>
            <person name="Shimizu K.K."/>
        </authorList>
    </citation>
    <scope>NUCLEOTIDE SEQUENCE [LARGE SCALE GENOMIC DNA]</scope>
    <source>
        <strain evidence="3">214</strain>
    </source>
</reference>
<dbReference type="PANTHER" id="PTHR31325">
    <property type="entry name" value="OS01G0798800 PROTEIN-RELATED"/>
    <property type="match status" value="1"/>
</dbReference>